<name>A0A7K4Y5B4_BUCAB</name>
<evidence type="ECO:0000259" key="7">
    <source>
        <dbReference type="PROSITE" id="PS50835"/>
    </source>
</evidence>
<dbReference type="InterPro" id="IPR036179">
    <property type="entry name" value="Ig-like_dom_sf"/>
</dbReference>
<dbReference type="InterPro" id="IPR007110">
    <property type="entry name" value="Ig-like_dom"/>
</dbReference>
<dbReference type="InterPro" id="IPR051117">
    <property type="entry name" value="TRG_var/const_region"/>
</dbReference>
<comment type="caution">
    <text evidence="8">The sequence shown here is derived from an EMBL/GenBank/DDBJ whole genome shotgun (WGS) entry which is preliminary data.</text>
</comment>
<feature type="non-terminal residue" evidence="8">
    <location>
        <position position="113"/>
    </location>
</feature>
<keyword evidence="3" id="KW-1133">Transmembrane helix</keyword>
<dbReference type="Gene3D" id="2.60.40.10">
    <property type="entry name" value="Immunoglobulins"/>
    <property type="match status" value="1"/>
</dbReference>
<protein>
    <submittedName>
        <fullName evidence="8">LV39 protein</fullName>
    </submittedName>
</protein>
<reference evidence="8 9" key="1">
    <citation type="submission" date="2019-09" db="EMBL/GenBank/DDBJ databases">
        <title>Bird 10,000 Genomes (B10K) Project - Family phase.</title>
        <authorList>
            <person name="Zhang G."/>
        </authorList>
    </citation>
    <scope>NUCLEOTIDE SEQUENCE [LARGE SCALE GENOMIC DNA]</scope>
    <source>
        <strain evidence="8">B10K-DU-012-80</strain>
    </source>
</reference>
<gene>
    <name evidence="8" type="primary">Iglv39</name>
    <name evidence="8" type="ORF">BUCABY_R15872</name>
</gene>
<evidence type="ECO:0000256" key="1">
    <source>
        <dbReference type="ARBA" id="ARBA00004370"/>
    </source>
</evidence>
<evidence type="ECO:0000256" key="5">
    <source>
        <dbReference type="ARBA" id="ARBA00023170"/>
    </source>
</evidence>
<evidence type="ECO:0000256" key="3">
    <source>
        <dbReference type="ARBA" id="ARBA00022989"/>
    </source>
</evidence>
<evidence type="ECO:0000313" key="8">
    <source>
        <dbReference type="EMBL" id="NWR54225.1"/>
    </source>
</evidence>
<dbReference type="AlphaFoldDB" id="A0A7K4Y5B4"/>
<feature type="non-terminal residue" evidence="8">
    <location>
        <position position="1"/>
    </location>
</feature>
<keyword evidence="4" id="KW-0472">Membrane</keyword>
<accession>A0A7K4Y5B4</accession>
<organism evidence="8 9">
    <name type="scientific">Bucorvus abyssinicus</name>
    <name type="common">Northern ground-hornbill</name>
    <name type="synonym">Abyssinian ground-hornbill</name>
    <dbReference type="NCBI Taxonomy" id="153643"/>
    <lineage>
        <taxon>Eukaryota</taxon>
        <taxon>Metazoa</taxon>
        <taxon>Chordata</taxon>
        <taxon>Craniata</taxon>
        <taxon>Vertebrata</taxon>
        <taxon>Euteleostomi</taxon>
        <taxon>Archelosauria</taxon>
        <taxon>Archosauria</taxon>
        <taxon>Dinosauria</taxon>
        <taxon>Saurischia</taxon>
        <taxon>Theropoda</taxon>
        <taxon>Coelurosauria</taxon>
        <taxon>Aves</taxon>
        <taxon>Neognathae</taxon>
        <taxon>Neoaves</taxon>
        <taxon>Telluraves</taxon>
        <taxon>Coraciimorphae</taxon>
        <taxon>Bucerotiformes</taxon>
        <taxon>Bucorvidae</taxon>
        <taxon>Bucorvus</taxon>
    </lineage>
</organism>
<dbReference type="SMART" id="SM00406">
    <property type="entry name" value="IGv"/>
    <property type="match status" value="1"/>
</dbReference>
<dbReference type="PANTHER" id="PTHR19256:SF65">
    <property type="entry name" value="T CELL RECEPTOR GAMMA CONSTANT 1-RELATED"/>
    <property type="match status" value="1"/>
</dbReference>
<keyword evidence="6" id="KW-0393">Immunoglobulin domain</keyword>
<sequence length="113" mass="13000">LLCFLSLFLDGQAEVLLKQPLSLTRRRTRTAWMDCVVEGVSDFQQAVIHWYQHKPSEAPKRILYIGSGSAAYDDDSYKNKYFSTKKGGNTCTFSVNNIDSNDEGTYYCAYWQY</sequence>
<dbReference type="InterPro" id="IPR013106">
    <property type="entry name" value="Ig_V-set"/>
</dbReference>
<dbReference type="OrthoDB" id="8924181at2759"/>
<dbReference type="GO" id="GO:0016020">
    <property type="term" value="C:membrane"/>
    <property type="evidence" value="ECO:0007669"/>
    <property type="project" value="UniProtKB-SubCell"/>
</dbReference>
<evidence type="ECO:0000313" key="9">
    <source>
        <dbReference type="Proteomes" id="UP000551127"/>
    </source>
</evidence>
<keyword evidence="5" id="KW-0675">Receptor</keyword>
<feature type="domain" description="Ig-like" evidence="7">
    <location>
        <begin position="33"/>
        <end position="113"/>
    </location>
</feature>
<dbReference type="PANTHER" id="PTHR19256">
    <property type="entry name" value="T-CELL RECEPTOR GAMMA CHAIN"/>
    <property type="match status" value="1"/>
</dbReference>
<keyword evidence="9" id="KW-1185">Reference proteome</keyword>
<dbReference type="Pfam" id="PF07686">
    <property type="entry name" value="V-set"/>
    <property type="match status" value="1"/>
</dbReference>
<dbReference type="SUPFAM" id="SSF48726">
    <property type="entry name" value="Immunoglobulin"/>
    <property type="match status" value="1"/>
</dbReference>
<dbReference type="EMBL" id="VYZL01000212">
    <property type="protein sequence ID" value="NWR54225.1"/>
    <property type="molecule type" value="Genomic_DNA"/>
</dbReference>
<evidence type="ECO:0000256" key="4">
    <source>
        <dbReference type="ARBA" id="ARBA00023136"/>
    </source>
</evidence>
<evidence type="ECO:0000256" key="2">
    <source>
        <dbReference type="ARBA" id="ARBA00022692"/>
    </source>
</evidence>
<dbReference type="PROSITE" id="PS50835">
    <property type="entry name" value="IG_LIKE"/>
    <property type="match status" value="1"/>
</dbReference>
<dbReference type="InterPro" id="IPR013783">
    <property type="entry name" value="Ig-like_fold"/>
</dbReference>
<keyword evidence="2" id="KW-0812">Transmembrane</keyword>
<dbReference type="Proteomes" id="UP000551127">
    <property type="component" value="Unassembled WGS sequence"/>
</dbReference>
<comment type="subcellular location">
    <subcellularLocation>
        <location evidence="1">Membrane</location>
    </subcellularLocation>
</comment>
<proteinExistence type="predicted"/>
<evidence type="ECO:0000256" key="6">
    <source>
        <dbReference type="ARBA" id="ARBA00023319"/>
    </source>
</evidence>